<proteinExistence type="predicted"/>
<reference evidence="1" key="2">
    <citation type="submission" date="2021-04" db="EMBL/GenBank/DDBJ databases">
        <authorList>
            <person name="Gilroy R."/>
        </authorList>
    </citation>
    <scope>NUCLEOTIDE SEQUENCE</scope>
    <source>
        <strain evidence="1">CHK195-9823</strain>
    </source>
</reference>
<dbReference type="EMBL" id="DXIQ01000077">
    <property type="protein sequence ID" value="HIV39624.1"/>
    <property type="molecule type" value="Genomic_DNA"/>
</dbReference>
<comment type="caution">
    <text evidence="1">The sequence shown here is derived from an EMBL/GenBank/DDBJ whole genome shotgun (WGS) entry which is preliminary data.</text>
</comment>
<dbReference type="AlphaFoldDB" id="A0A9D1PFJ1"/>
<gene>
    <name evidence="1" type="ORF">H9747_11635</name>
</gene>
<sequence length="205" mass="23860">MIKEIADKIVDILFEHFIETFVDKEEDKVTGLLNEYKEKKQYRKCRVSLNEEVLIKYGDERFYDALCSVLSEDQNMDRLIRRCINRNVTDNETDEKLIEAIIGQSELEPYEKSLVKSCIEYISDKTFEAFNTLCDAENIKLKNIVISQGERTRKDIRNYGEYILENQEEIRADIRGLGRKLGTESDVSIQAEEAVDITRGTRNAV</sequence>
<name>A0A9D1PFJ1_9FIRM</name>
<reference evidence="1" key="1">
    <citation type="journal article" date="2021" name="PeerJ">
        <title>Extensive microbial diversity within the chicken gut microbiome revealed by metagenomics and culture.</title>
        <authorList>
            <person name="Gilroy R."/>
            <person name="Ravi A."/>
            <person name="Getino M."/>
            <person name="Pursley I."/>
            <person name="Horton D.L."/>
            <person name="Alikhan N.F."/>
            <person name="Baker D."/>
            <person name="Gharbi K."/>
            <person name="Hall N."/>
            <person name="Watson M."/>
            <person name="Adriaenssens E.M."/>
            <person name="Foster-Nyarko E."/>
            <person name="Jarju S."/>
            <person name="Secka A."/>
            <person name="Antonio M."/>
            <person name="Oren A."/>
            <person name="Chaudhuri R.R."/>
            <person name="La Ragione R."/>
            <person name="Hildebrand F."/>
            <person name="Pallen M.J."/>
        </authorList>
    </citation>
    <scope>NUCLEOTIDE SEQUENCE</scope>
    <source>
        <strain evidence="1">CHK195-9823</strain>
    </source>
</reference>
<organism evidence="1 2">
    <name type="scientific">Candidatus Blautia stercorigallinarum</name>
    <dbReference type="NCBI Taxonomy" id="2838501"/>
    <lineage>
        <taxon>Bacteria</taxon>
        <taxon>Bacillati</taxon>
        <taxon>Bacillota</taxon>
        <taxon>Clostridia</taxon>
        <taxon>Lachnospirales</taxon>
        <taxon>Lachnospiraceae</taxon>
        <taxon>Blautia</taxon>
    </lineage>
</organism>
<dbReference type="Proteomes" id="UP000886814">
    <property type="component" value="Unassembled WGS sequence"/>
</dbReference>
<evidence type="ECO:0000313" key="2">
    <source>
        <dbReference type="Proteomes" id="UP000886814"/>
    </source>
</evidence>
<accession>A0A9D1PFJ1</accession>
<protein>
    <submittedName>
        <fullName evidence="1">Uncharacterized protein</fullName>
    </submittedName>
</protein>
<evidence type="ECO:0000313" key="1">
    <source>
        <dbReference type="EMBL" id="HIV39624.1"/>
    </source>
</evidence>